<evidence type="ECO:0000313" key="1">
    <source>
        <dbReference type="EMBL" id="KAD4385788.1"/>
    </source>
</evidence>
<protein>
    <submittedName>
        <fullName evidence="1">Uncharacterized protein</fullName>
    </submittedName>
</protein>
<organism evidence="1 2">
    <name type="scientific">Mikania micrantha</name>
    <name type="common">bitter vine</name>
    <dbReference type="NCBI Taxonomy" id="192012"/>
    <lineage>
        <taxon>Eukaryota</taxon>
        <taxon>Viridiplantae</taxon>
        <taxon>Streptophyta</taxon>
        <taxon>Embryophyta</taxon>
        <taxon>Tracheophyta</taxon>
        <taxon>Spermatophyta</taxon>
        <taxon>Magnoliopsida</taxon>
        <taxon>eudicotyledons</taxon>
        <taxon>Gunneridae</taxon>
        <taxon>Pentapetalae</taxon>
        <taxon>asterids</taxon>
        <taxon>campanulids</taxon>
        <taxon>Asterales</taxon>
        <taxon>Asteraceae</taxon>
        <taxon>Asteroideae</taxon>
        <taxon>Heliantheae alliance</taxon>
        <taxon>Eupatorieae</taxon>
        <taxon>Mikania</taxon>
    </lineage>
</organism>
<dbReference type="EMBL" id="SZYD01000013">
    <property type="protein sequence ID" value="KAD4385788.1"/>
    <property type="molecule type" value="Genomic_DNA"/>
</dbReference>
<keyword evidence="2" id="KW-1185">Reference proteome</keyword>
<dbReference type="Proteomes" id="UP000326396">
    <property type="component" value="Linkage Group LG3"/>
</dbReference>
<dbReference type="AlphaFoldDB" id="A0A5N6N8Z9"/>
<gene>
    <name evidence="1" type="ORF">E3N88_25957</name>
</gene>
<reference evidence="1 2" key="1">
    <citation type="submission" date="2019-05" db="EMBL/GenBank/DDBJ databases">
        <title>Mikania micrantha, genome provides insights into the molecular mechanism of rapid growth.</title>
        <authorList>
            <person name="Liu B."/>
        </authorList>
    </citation>
    <scope>NUCLEOTIDE SEQUENCE [LARGE SCALE GENOMIC DNA]</scope>
    <source>
        <strain evidence="1">NLD-2019</strain>
        <tissue evidence="1">Leaf</tissue>
    </source>
</reference>
<comment type="caution">
    <text evidence="1">The sequence shown here is derived from an EMBL/GenBank/DDBJ whole genome shotgun (WGS) entry which is preliminary data.</text>
</comment>
<proteinExistence type="predicted"/>
<evidence type="ECO:0000313" key="2">
    <source>
        <dbReference type="Proteomes" id="UP000326396"/>
    </source>
</evidence>
<accession>A0A5N6N8Z9</accession>
<sequence>MQIYSQIVLIIVFVNLYDKRPCSEENQALYGISSFSEQIPRCALSCQILHWQCRHMHDRAQICTTVNSGSARPFMTVLAYALPCTTLHYRAISARPCMAVHAYARPCISLARPCKLACSGPKQGSAGPNGDSASHDDLHTTVQLLARPCLTPQVDFRDLAENGNFDNRPRPKVKYCSTLHDRAPMVHDRAKFQNFYKLSFSLHFKGLDFLELKHSLIRIPKAIQGSL</sequence>
<name>A0A5N6N8Z9_9ASTR</name>